<sequence length="285" mass="34127">MDKIKILVAQHKEAKVYANDVYIPIQVGKALSQIDLGIQGDNTGDNISDLNPFYCELTAQYWAWKNLSDVEYIGLCHYRRYFHKEFTAFNIDEEMKNYDIILTKRGMLEMNVLEWYSAKLIPEDIAIFYLYMTYKYRDKISVFKQFYECHNWLNFTNMFVCRKSLFDHFCKWQFEILEDLRSIIPVSPYAREQRLMGYLAETLLPFYTFEQRLRVKELSIVPMLGKQVEGGEERALYRFWRLCKNKISFKKYNREFIIPDYIMVGLQKDGIIEKIDALFAAKNNY</sequence>
<evidence type="ECO:0000313" key="3">
    <source>
        <dbReference type="Proteomes" id="UP000014151"/>
    </source>
</evidence>
<organism evidence="2 3">
    <name type="scientific">Phocaeicola vulgatus dnLKV7</name>
    <dbReference type="NCBI Taxonomy" id="1235786"/>
    <lineage>
        <taxon>Bacteria</taxon>
        <taxon>Pseudomonadati</taxon>
        <taxon>Bacteroidota</taxon>
        <taxon>Bacteroidia</taxon>
        <taxon>Bacteroidales</taxon>
        <taxon>Bacteroidaceae</taxon>
        <taxon>Phocaeicola</taxon>
    </lineage>
</organism>
<dbReference type="InterPro" id="IPR025536">
    <property type="entry name" value="DUF4422"/>
</dbReference>
<dbReference type="EMBL" id="ASSN01000009">
    <property type="protein sequence ID" value="EOS04393.1"/>
    <property type="molecule type" value="Genomic_DNA"/>
</dbReference>
<feature type="domain" description="DUF4422" evidence="1">
    <location>
        <begin position="5"/>
        <end position="208"/>
    </location>
</feature>
<reference evidence="2 3" key="1">
    <citation type="submission" date="2013-04" db="EMBL/GenBank/DDBJ databases">
        <title>The Genome Sequence of Bacteroides vulgatus dnLKV7.</title>
        <authorList>
            <consortium name="The Broad Institute Genomics Platform"/>
            <consortium name="The Broad Institute Genome Sequencing Center for Infectious Disease"/>
            <person name="Earl A."/>
            <person name="Xavier R."/>
            <person name="Kuhn K."/>
            <person name="Stappenbeck T."/>
            <person name="Walker B."/>
            <person name="Young S."/>
            <person name="Zeng Q."/>
            <person name="Gargeya S."/>
            <person name="Fitzgerald M."/>
            <person name="Haas B."/>
            <person name="Abouelleil A."/>
            <person name="Allen A.W."/>
            <person name="Alvarado L."/>
            <person name="Arachchi H.M."/>
            <person name="Berlin A.M."/>
            <person name="Chapman S.B."/>
            <person name="Gainer-Dewar J."/>
            <person name="Goldberg J."/>
            <person name="Griggs A."/>
            <person name="Gujja S."/>
            <person name="Hansen M."/>
            <person name="Howarth C."/>
            <person name="Imamovic A."/>
            <person name="Ireland A."/>
            <person name="Larimer J."/>
            <person name="McCowan C."/>
            <person name="Murphy C."/>
            <person name="Pearson M."/>
            <person name="Poon T.W."/>
            <person name="Priest M."/>
            <person name="Roberts A."/>
            <person name="Saif S."/>
            <person name="Shea T."/>
            <person name="Sisk P."/>
            <person name="Sykes S."/>
            <person name="Wortman J."/>
            <person name="Nusbaum C."/>
            <person name="Birren B."/>
        </authorList>
    </citation>
    <scope>NUCLEOTIDE SEQUENCE [LARGE SCALE GENOMIC DNA]</scope>
    <source>
        <strain evidence="3">dnLKV7</strain>
    </source>
</reference>
<dbReference type="Pfam" id="PF14393">
    <property type="entry name" value="DUF4422"/>
    <property type="match status" value="1"/>
</dbReference>
<comment type="caution">
    <text evidence="2">The sequence shown here is derived from an EMBL/GenBank/DDBJ whole genome shotgun (WGS) entry which is preliminary data.</text>
</comment>
<dbReference type="PATRIC" id="fig|1235786.3.peg.1434"/>
<name>R9HK13_PHOVU</name>
<proteinExistence type="predicted"/>
<dbReference type="AlphaFoldDB" id="R9HK13"/>
<evidence type="ECO:0000259" key="1">
    <source>
        <dbReference type="Pfam" id="PF14393"/>
    </source>
</evidence>
<accession>R9HK13</accession>
<evidence type="ECO:0000313" key="2">
    <source>
        <dbReference type="EMBL" id="EOS04393.1"/>
    </source>
</evidence>
<protein>
    <recommendedName>
        <fullName evidence="1">DUF4422 domain-containing protein</fullName>
    </recommendedName>
</protein>
<gene>
    <name evidence="2" type="ORF">C800_01391</name>
</gene>
<dbReference type="Proteomes" id="UP000014151">
    <property type="component" value="Unassembled WGS sequence"/>
</dbReference>
<dbReference type="RefSeq" id="WP_016270644.1">
    <property type="nucleotide sequence ID" value="NZ_KE159474.1"/>
</dbReference>
<dbReference type="HOGENOM" id="CLU_065769_1_0_10"/>